<dbReference type="EMBL" id="GL732648">
    <property type="protein sequence ID" value="EFX68807.1"/>
    <property type="molecule type" value="Genomic_DNA"/>
</dbReference>
<evidence type="ECO:0000313" key="5">
    <source>
        <dbReference type="Proteomes" id="UP000000305"/>
    </source>
</evidence>
<dbReference type="HOGENOM" id="CLU_262934_0_0_1"/>
<gene>
    <name evidence="4" type="ORF">DAPPUDRAFT_259616</name>
</gene>
<keyword evidence="5" id="KW-1185">Reference proteome</keyword>
<dbReference type="SUPFAM" id="SSF56112">
    <property type="entry name" value="Protein kinase-like (PK-like)"/>
    <property type="match status" value="1"/>
</dbReference>
<dbReference type="InterPro" id="IPR000719">
    <property type="entry name" value="Prot_kinase_dom"/>
</dbReference>
<evidence type="ECO:0000256" key="1">
    <source>
        <dbReference type="SAM" id="Coils"/>
    </source>
</evidence>
<feature type="domain" description="VLIG-type G" evidence="3">
    <location>
        <begin position="768"/>
        <end position="882"/>
    </location>
</feature>
<dbReference type="PROSITE" id="PS50011">
    <property type="entry name" value="PROTEIN_KINASE_DOM"/>
    <property type="match status" value="1"/>
</dbReference>
<feature type="domain" description="Protein kinase" evidence="2">
    <location>
        <begin position="1"/>
        <end position="316"/>
    </location>
</feature>
<proteinExistence type="predicted"/>
<dbReference type="Gene3D" id="3.30.200.20">
    <property type="entry name" value="Phosphorylase Kinase, domain 1"/>
    <property type="match status" value="1"/>
</dbReference>
<dbReference type="SMART" id="SM00220">
    <property type="entry name" value="S_TKc"/>
    <property type="match status" value="1"/>
</dbReference>
<dbReference type="SUPFAM" id="SSF52540">
    <property type="entry name" value="P-loop containing nucleoside triphosphate hydrolases"/>
    <property type="match status" value="1"/>
</dbReference>
<sequence>MDDHAGIGGYGTVYEGKWNNKKVAVKRIELAKCENNIEENALKKLDHPNVVKLYHVESDLDFRIYALELCQLSLHQLFHGEEAQKKYRDKMAPEKDVCLQLAKGLAHIHENQLIHRDLKPENVLIWVDSTGEKVVVKWADFGLSKQVNPRGSHSISGMRGTDNWYSPEILKIFEEEGNDGKTSGKTMIRYNKTTITSLKSLTSPNIRQRGTVKSDVFSAGLVFGYYLLGGDHPFGSALNVLLNIVNNEPVNLKKDNEGTHSGADSLYDTMLQLIDEFDATGIAEIFRLLLERRSAIPLFVPKSKEHYLSLLKHVTLPRIANISLGNDKSLHRVAVISCRQRDKSQTCDILKSVFNIFSLHALDLSKSNITSENMLAEIGCGCIVTADKSGTQTIQNVLVVHVIGDFRPLWSFLRRFADCFMIEDSTVPSESFFSSFMTEEKKREIDSKDASNGVATNKSTSCIRKPSFERSSSKRNEEVNGFNHFFIEDQLSDVSKIEIKSRIISCLKITSTQRYFEKNRWELHKIPILEAEGYSSLYCVSPEEIESRIRGSVRVKYNLVNKSAFLLQQDFMQESKHVEVKMENQLQEEIVRDQEEKIKVIRERRRKNTRRVAYDQLLQLFLSFLDSQDPCSRVLSIRVLEKELANRGKQELGHLLENAQRLSTSYYDKLHKTGDEKDLEWAKEELLRAKSDLIESALNMEHLWRELSHLYMDTEPKERSSIIQKIPQLAAQHLLDGFCLELLDGDSNLIHLQWVEEVLLQLGKLVRGKGVFVLSVMGIQSSGKSTLLNEMFGIGMRTSVGQCTRGVNMQLLAVEGHAEYDYILLLDTEGTRSPEYHGLAGSEKRDNQMATLSILLSDATIIVIPGENDAAVKEILPIVLMANQDSQLAKENGGRLRTRIFFVYNRIDTKQKNIIHHHSNTRNFTSRSFQPSPKYDWQFDPFANFNLTKTDSSRSDVCILGNVNKQTKPPGDVPDEEYRQELIQFREHIHQRVTKVEGGQMWQSRSISTFSNCIRNVWKCIFSANFTFTFVTVMEHATFDQLDFEYKKIKRKLAVIKRKLAEAYEKSLKVVKTEMIKSIEERKTSVSFNNYFNYEDKLRNEVHLAVEELNKEVNDVVYQNGQWQLQFQNMWNRNKNDQDFNWRLKLKNAYSKLFNFESRVEEYKKKVRQEINNYFKSTNSNVSGWRENEKNQVFEEMFQKILDEAKKEFPTTDVQVNFMEKIQDQWEKENSVPAKLESNKENLRQNCMMVSNGVAKTKLFASNMADILEEKIIPEELLKNQFD</sequence>
<dbReference type="GO" id="GO:0004672">
    <property type="term" value="F:protein kinase activity"/>
    <property type="evidence" value="ECO:0007669"/>
    <property type="project" value="InterPro"/>
</dbReference>
<dbReference type="PANTHER" id="PTHR22796">
    <property type="entry name" value="URG4-RELATED"/>
    <property type="match status" value="1"/>
</dbReference>
<dbReference type="FunFam" id="3.30.200.20:FF:000630">
    <property type="entry name" value="Uncharacterized protein"/>
    <property type="match status" value="1"/>
</dbReference>
<dbReference type="InterPro" id="IPR008271">
    <property type="entry name" value="Ser/Thr_kinase_AS"/>
</dbReference>
<dbReference type="InterPro" id="IPR030383">
    <property type="entry name" value="G_VLIG_dom"/>
</dbReference>
<dbReference type="InParanoid" id="E9HHI8"/>
<dbReference type="PROSITE" id="PS51717">
    <property type="entry name" value="G_VLIG"/>
    <property type="match status" value="1"/>
</dbReference>
<dbReference type="Gene3D" id="3.40.50.300">
    <property type="entry name" value="P-loop containing nucleotide triphosphate hydrolases"/>
    <property type="match status" value="1"/>
</dbReference>
<protein>
    <recommendedName>
        <fullName evidence="6">Protein kinase domain-containing protein</fullName>
    </recommendedName>
</protein>
<dbReference type="InterPro" id="IPR011009">
    <property type="entry name" value="Kinase-like_dom_sf"/>
</dbReference>
<dbReference type="InterPro" id="IPR027417">
    <property type="entry name" value="P-loop_NTPase"/>
</dbReference>
<dbReference type="eggNOG" id="KOG1027">
    <property type="taxonomic scope" value="Eukaryota"/>
</dbReference>
<dbReference type="Proteomes" id="UP000000305">
    <property type="component" value="Unassembled WGS sequence"/>
</dbReference>
<dbReference type="Pfam" id="PF25683">
    <property type="entry name" value="URGCP_GTPase"/>
    <property type="match status" value="1"/>
</dbReference>
<name>E9HHI8_DAPPU</name>
<dbReference type="Pfam" id="PF00069">
    <property type="entry name" value="Pkinase"/>
    <property type="match status" value="1"/>
</dbReference>
<evidence type="ECO:0000313" key="4">
    <source>
        <dbReference type="EMBL" id="EFX68807.1"/>
    </source>
</evidence>
<feature type="coiled-coil region" evidence="1">
    <location>
        <begin position="1146"/>
        <end position="1173"/>
    </location>
</feature>
<dbReference type="Gene3D" id="1.10.510.10">
    <property type="entry name" value="Transferase(Phosphotransferase) domain 1"/>
    <property type="match status" value="1"/>
</dbReference>
<dbReference type="KEGG" id="dpx:DAPPUDRAFT_259616"/>
<evidence type="ECO:0008006" key="6">
    <source>
        <dbReference type="Google" id="ProtNLM"/>
    </source>
</evidence>
<dbReference type="STRING" id="6669.E9HHI8"/>
<dbReference type="OrthoDB" id="63989at2759"/>
<dbReference type="PROSITE" id="PS00108">
    <property type="entry name" value="PROTEIN_KINASE_ST"/>
    <property type="match status" value="1"/>
</dbReference>
<accession>E9HHI8</accession>
<evidence type="ECO:0000259" key="3">
    <source>
        <dbReference type="PROSITE" id="PS51717"/>
    </source>
</evidence>
<evidence type="ECO:0000259" key="2">
    <source>
        <dbReference type="PROSITE" id="PS50011"/>
    </source>
</evidence>
<keyword evidence="1" id="KW-0175">Coiled coil</keyword>
<dbReference type="GO" id="GO:0005525">
    <property type="term" value="F:GTP binding"/>
    <property type="evidence" value="ECO:0007669"/>
    <property type="project" value="InterPro"/>
</dbReference>
<organism evidence="4 5">
    <name type="scientific">Daphnia pulex</name>
    <name type="common">Water flea</name>
    <dbReference type="NCBI Taxonomy" id="6669"/>
    <lineage>
        <taxon>Eukaryota</taxon>
        <taxon>Metazoa</taxon>
        <taxon>Ecdysozoa</taxon>
        <taxon>Arthropoda</taxon>
        <taxon>Crustacea</taxon>
        <taxon>Branchiopoda</taxon>
        <taxon>Diplostraca</taxon>
        <taxon>Cladocera</taxon>
        <taxon>Anomopoda</taxon>
        <taxon>Daphniidae</taxon>
        <taxon>Daphnia</taxon>
    </lineage>
</organism>
<dbReference type="GO" id="GO:0005524">
    <property type="term" value="F:ATP binding"/>
    <property type="evidence" value="ECO:0007669"/>
    <property type="project" value="InterPro"/>
</dbReference>
<dbReference type="PhylomeDB" id="E9HHI8"/>
<reference evidence="4 5" key="1">
    <citation type="journal article" date="2011" name="Science">
        <title>The ecoresponsive genome of Daphnia pulex.</title>
        <authorList>
            <person name="Colbourne J.K."/>
            <person name="Pfrender M.E."/>
            <person name="Gilbert D."/>
            <person name="Thomas W.K."/>
            <person name="Tucker A."/>
            <person name="Oakley T.H."/>
            <person name="Tokishita S."/>
            <person name="Aerts A."/>
            <person name="Arnold G.J."/>
            <person name="Basu M.K."/>
            <person name="Bauer D.J."/>
            <person name="Caceres C.E."/>
            <person name="Carmel L."/>
            <person name="Casola C."/>
            <person name="Choi J.H."/>
            <person name="Detter J.C."/>
            <person name="Dong Q."/>
            <person name="Dusheyko S."/>
            <person name="Eads B.D."/>
            <person name="Frohlich T."/>
            <person name="Geiler-Samerotte K.A."/>
            <person name="Gerlach D."/>
            <person name="Hatcher P."/>
            <person name="Jogdeo S."/>
            <person name="Krijgsveld J."/>
            <person name="Kriventseva E.V."/>
            <person name="Kultz D."/>
            <person name="Laforsch C."/>
            <person name="Lindquist E."/>
            <person name="Lopez J."/>
            <person name="Manak J.R."/>
            <person name="Muller J."/>
            <person name="Pangilinan J."/>
            <person name="Patwardhan R.P."/>
            <person name="Pitluck S."/>
            <person name="Pritham E.J."/>
            <person name="Rechtsteiner A."/>
            <person name="Rho M."/>
            <person name="Rogozin I.B."/>
            <person name="Sakarya O."/>
            <person name="Salamov A."/>
            <person name="Schaack S."/>
            <person name="Shapiro H."/>
            <person name="Shiga Y."/>
            <person name="Skalitzky C."/>
            <person name="Smith Z."/>
            <person name="Souvorov A."/>
            <person name="Sung W."/>
            <person name="Tang Z."/>
            <person name="Tsuchiya D."/>
            <person name="Tu H."/>
            <person name="Vos H."/>
            <person name="Wang M."/>
            <person name="Wolf Y.I."/>
            <person name="Yamagata H."/>
            <person name="Yamada T."/>
            <person name="Ye Y."/>
            <person name="Shaw J.R."/>
            <person name="Andrews J."/>
            <person name="Crease T.J."/>
            <person name="Tang H."/>
            <person name="Lucas S.M."/>
            <person name="Robertson H.M."/>
            <person name="Bork P."/>
            <person name="Koonin E.V."/>
            <person name="Zdobnov E.M."/>
            <person name="Grigoriev I.V."/>
            <person name="Lynch M."/>
            <person name="Boore J.L."/>
        </authorList>
    </citation>
    <scope>NUCLEOTIDE SEQUENCE [LARGE SCALE GENOMIC DNA]</scope>
</reference>
<dbReference type="PANTHER" id="PTHR22796:SF1">
    <property type="entry name" value="VWFA DOMAIN-CONTAINING PROTEIN"/>
    <property type="match status" value="1"/>
</dbReference>